<keyword evidence="1" id="KW-0732">Signal</keyword>
<gene>
    <name evidence="2" type="ORF">SAMN02745243_00124</name>
</gene>
<dbReference type="RefSeq" id="WP_073103728.1">
    <property type="nucleotide sequence ID" value="NZ_FQZY01000005.1"/>
</dbReference>
<proteinExistence type="predicted"/>
<sequence length="438" mass="47340">MKKKVLSALLCAAMVGTMLAGCGGSGNSDSGSTAATADSKVSDDTLVYWSMWEATEPQGIAIKEAVDAYTEDTGVKVDVQFKGRTGQREGLQAALDAGTHIDLFDEDIDRVNGSWGDYTMDLEEYAKAADYEATANAGLMQACRDAAKKDGEETGTLKSIPYQPNVFAFFYNKDLFEQAGIKEEPKTWDEFLAVCQKLKDAGITPITCDDAYADCMIGYHMGRLAGEDKVKEIVKDGKWDDPVVLQMAQDYQALAEKGYFSENIGSNVWPAGQNSELALGEVAMYLNGSWLPNEVADTAGEDFNWGCFSYPAVTEGATDTATGIDAANYGAQVFAINKDSKLGQEAFDLICKITKGEYDEKLATESNGIPADTSNTEWPELVQSVKPVMESCAVRYSWAVGIESNDDMTPVIKENFIKLMAGTIDAQGFVDAMTAASK</sequence>
<evidence type="ECO:0000256" key="1">
    <source>
        <dbReference type="SAM" id="SignalP"/>
    </source>
</evidence>
<reference evidence="2 3" key="1">
    <citation type="submission" date="2016-11" db="EMBL/GenBank/DDBJ databases">
        <authorList>
            <person name="Jaros S."/>
            <person name="Januszkiewicz K."/>
            <person name="Wedrychowicz H."/>
        </authorList>
    </citation>
    <scope>NUCLEOTIDE SEQUENCE [LARGE SCALE GENOMIC DNA]</scope>
    <source>
        <strain evidence="2 3">DSM 15480</strain>
    </source>
</reference>
<dbReference type="Proteomes" id="UP000184301">
    <property type="component" value="Unassembled WGS sequence"/>
</dbReference>
<dbReference type="InterPro" id="IPR050490">
    <property type="entry name" value="Bact_solute-bd_prot1"/>
</dbReference>
<name>A0A1M6HSD9_9FIRM</name>
<evidence type="ECO:0000313" key="2">
    <source>
        <dbReference type="EMBL" id="SHJ25111.1"/>
    </source>
</evidence>
<dbReference type="PROSITE" id="PS51257">
    <property type="entry name" value="PROKAR_LIPOPROTEIN"/>
    <property type="match status" value="1"/>
</dbReference>
<dbReference type="PANTHER" id="PTHR43649:SF12">
    <property type="entry name" value="DIACETYLCHITOBIOSE BINDING PROTEIN DASA"/>
    <property type="match status" value="1"/>
</dbReference>
<dbReference type="AlphaFoldDB" id="A0A1M6HSD9"/>
<dbReference type="PANTHER" id="PTHR43649">
    <property type="entry name" value="ARABINOSE-BINDING PROTEIN-RELATED"/>
    <property type="match status" value="1"/>
</dbReference>
<organism evidence="2 3">
    <name type="scientific">Hespellia stercorisuis DSM 15480</name>
    <dbReference type="NCBI Taxonomy" id="1121950"/>
    <lineage>
        <taxon>Bacteria</taxon>
        <taxon>Bacillati</taxon>
        <taxon>Bacillota</taxon>
        <taxon>Clostridia</taxon>
        <taxon>Lachnospirales</taxon>
        <taxon>Lachnospiraceae</taxon>
        <taxon>Hespellia</taxon>
    </lineage>
</organism>
<dbReference type="SUPFAM" id="SSF53850">
    <property type="entry name" value="Periplasmic binding protein-like II"/>
    <property type="match status" value="1"/>
</dbReference>
<dbReference type="EMBL" id="FQZY01000005">
    <property type="protein sequence ID" value="SHJ25111.1"/>
    <property type="molecule type" value="Genomic_DNA"/>
</dbReference>
<protein>
    <submittedName>
        <fullName evidence="2">Raffinose/stachyose/melibiose transport system substrate-binding protein</fullName>
    </submittedName>
</protein>
<keyword evidence="3" id="KW-1185">Reference proteome</keyword>
<dbReference type="InterPro" id="IPR006059">
    <property type="entry name" value="SBP"/>
</dbReference>
<dbReference type="Pfam" id="PF01547">
    <property type="entry name" value="SBP_bac_1"/>
    <property type="match status" value="1"/>
</dbReference>
<feature type="chain" id="PRO_5039641766" evidence="1">
    <location>
        <begin position="21"/>
        <end position="438"/>
    </location>
</feature>
<evidence type="ECO:0000313" key="3">
    <source>
        <dbReference type="Proteomes" id="UP000184301"/>
    </source>
</evidence>
<dbReference type="STRING" id="1121950.SAMN02745243_00124"/>
<accession>A0A1M6HSD9</accession>
<dbReference type="OrthoDB" id="367242at2"/>
<dbReference type="Gene3D" id="3.40.190.10">
    <property type="entry name" value="Periplasmic binding protein-like II"/>
    <property type="match status" value="2"/>
</dbReference>
<feature type="signal peptide" evidence="1">
    <location>
        <begin position="1"/>
        <end position="20"/>
    </location>
</feature>